<evidence type="ECO:0000256" key="2">
    <source>
        <dbReference type="ARBA" id="ARBA00022723"/>
    </source>
</evidence>
<dbReference type="AlphaFoldDB" id="A0A7C8KRZ1"/>
<dbReference type="CDD" id="cd08070">
    <property type="entry name" value="MPN_like"/>
    <property type="match status" value="1"/>
</dbReference>
<evidence type="ECO:0000256" key="4">
    <source>
        <dbReference type="ARBA" id="ARBA00022833"/>
    </source>
</evidence>
<keyword evidence="3" id="KW-0378">Hydrolase</keyword>
<dbReference type="GO" id="GO:0008235">
    <property type="term" value="F:metalloexopeptidase activity"/>
    <property type="evidence" value="ECO:0007669"/>
    <property type="project" value="TreeGrafter"/>
</dbReference>
<reference evidence="7 8" key="1">
    <citation type="submission" date="2019-10" db="EMBL/GenBank/DDBJ databases">
        <title>Gracilibacillus sp. nov. isolated from rice seeds.</title>
        <authorList>
            <person name="He S."/>
        </authorList>
    </citation>
    <scope>NUCLEOTIDE SEQUENCE [LARGE SCALE GENOMIC DNA]</scope>
    <source>
        <strain evidence="7 8">TD8</strain>
    </source>
</reference>
<protein>
    <submittedName>
        <fullName evidence="7">M67 family metallopeptidase</fullName>
    </submittedName>
</protein>
<evidence type="ECO:0000256" key="1">
    <source>
        <dbReference type="ARBA" id="ARBA00022670"/>
    </source>
</evidence>
<dbReference type="InterPro" id="IPR051929">
    <property type="entry name" value="VirAsm_ModProt"/>
</dbReference>
<dbReference type="EMBL" id="WEID01000052">
    <property type="protein sequence ID" value="KAB8135789.1"/>
    <property type="molecule type" value="Genomic_DNA"/>
</dbReference>
<dbReference type="Gene3D" id="3.40.140.10">
    <property type="entry name" value="Cytidine Deaminase, domain 2"/>
    <property type="match status" value="1"/>
</dbReference>
<dbReference type="GO" id="GO:0008270">
    <property type="term" value="F:zinc ion binding"/>
    <property type="evidence" value="ECO:0007669"/>
    <property type="project" value="TreeGrafter"/>
</dbReference>
<dbReference type="OrthoDB" id="9802958at2"/>
<comment type="caution">
    <text evidence="7">The sequence shown here is derived from an EMBL/GenBank/DDBJ whole genome shotgun (WGS) entry which is preliminary data.</text>
</comment>
<sequence length="145" mass="16746">MEENKIMNETLNEGPILFSKGIFNEMIQHGMECIPYEACGLLSGKENHVITIWPLKNERKSQKQFFVSEKIVEQTLKEIEKSGEFLQAIYHTHPTTSPIPSSVDLANHADENIAMVIISYKQKTPLVKWYVLMHKQYAERIITLI</sequence>
<dbReference type="PANTHER" id="PTHR34858:SF1">
    <property type="entry name" value="CYSO-CYSTEINE PEPTIDASE"/>
    <property type="match status" value="1"/>
</dbReference>
<gene>
    <name evidence="7" type="ORF">F9U64_11005</name>
</gene>
<evidence type="ECO:0000313" key="7">
    <source>
        <dbReference type="EMBL" id="KAB8135789.1"/>
    </source>
</evidence>
<organism evidence="7 8">
    <name type="scientific">Gracilibacillus oryzae</name>
    <dbReference type="NCBI Taxonomy" id="1672701"/>
    <lineage>
        <taxon>Bacteria</taxon>
        <taxon>Bacillati</taxon>
        <taxon>Bacillota</taxon>
        <taxon>Bacilli</taxon>
        <taxon>Bacillales</taxon>
        <taxon>Bacillaceae</taxon>
        <taxon>Gracilibacillus</taxon>
    </lineage>
</organism>
<dbReference type="GO" id="GO:0006508">
    <property type="term" value="P:proteolysis"/>
    <property type="evidence" value="ECO:0007669"/>
    <property type="project" value="UniProtKB-KW"/>
</dbReference>
<dbReference type="InterPro" id="IPR000555">
    <property type="entry name" value="JAMM/MPN+_dom"/>
</dbReference>
<name>A0A7C8KRZ1_9BACI</name>
<keyword evidence="8" id="KW-1185">Reference proteome</keyword>
<dbReference type="Pfam" id="PF14464">
    <property type="entry name" value="Prok-JAB"/>
    <property type="match status" value="1"/>
</dbReference>
<proteinExistence type="predicted"/>
<keyword evidence="2" id="KW-0479">Metal-binding</keyword>
<keyword evidence="4" id="KW-0862">Zinc</keyword>
<keyword evidence="1" id="KW-0645">Protease</keyword>
<dbReference type="SUPFAM" id="SSF102712">
    <property type="entry name" value="JAB1/MPN domain"/>
    <property type="match status" value="1"/>
</dbReference>
<evidence type="ECO:0000256" key="3">
    <source>
        <dbReference type="ARBA" id="ARBA00022801"/>
    </source>
</evidence>
<evidence type="ECO:0000256" key="5">
    <source>
        <dbReference type="ARBA" id="ARBA00023049"/>
    </source>
</evidence>
<dbReference type="SMART" id="SM00232">
    <property type="entry name" value="JAB_MPN"/>
    <property type="match status" value="1"/>
</dbReference>
<evidence type="ECO:0000259" key="6">
    <source>
        <dbReference type="SMART" id="SM00232"/>
    </source>
</evidence>
<dbReference type="PANTHER" id="PTHR34858">
    <property type="entry name" value="CYSO-CYSTEINE PEPTIDASE"/>
    <property type="match status" value="1"/>
</dbReference>
<evidence type="ECO:0000313" key="8">
    <source>
        <dbReference type="Proteomes" id="UP000480246"/>
    </source>
</evidence>
<accession>A0A7C8KRZ1</accession>
<dbReference type="Proteomes" id="UP000480246">
    <property type="component" value="Unassembled WGS sequence"/>
</dbReference>
<feature type="domain" description="JAB1/MPN/MOV34 metalloenzyme" evidence="6">
    <location>
        <begin position="15"/>
        <end position="135"/>
    </location>
</feature>
<dbReference type="InterPro" id="IPR028090">
    <property type="entry name" value="JAB_dom_prok"/>
</dbReference>
<keyword evidence="5" id="KW-0482">Metalloprotease</keyword>